<protein>
    <submittedName>
        <fullName evidence="1">Uncharacterized protein</fullName>
    </submittedName>
</protein>
<sequence length="164" mass="18489">GAEPFVGRLVPSEALRGLPRVPGAPFSRLFSQVALLSERDTWSSSEQTLTLATSCCSPLLVGMVGKRAIIGSHANSKVPTEPDCSELPELVKAVTQEFGVRCFFKTTMTLEFVRQRRQTDGWCDRHRICRSQFDVSRRKTHSRILVRRNVLNFSRKSRVARITI</sequence>
<accession>A0A8H7ZXH2</accession>
<keyword evidence="2" id="KW-1185">Reference proteome</keyword>
<gene>
    <name evidence="1" type="ORF">BJ554DRAFT_6651</name>
</gene>
<dbReference type="Proteomes" id="UP000673691">
    <property type="component" value="Unassembled WGS sequence"/>
</dbReference>
<reference evidence="1 2" key="1">
    <citation type="journal article" name="Sci. Rep.">
        <title>Genome-scale phylogenetic analyses confirm Olpidium as the closest living zoosporic fungus to the non-flagellated, terrestrial fungi.</title>
        <authorList>
            <person name="Chang Y."/>
            <person name="Rochon D."/>
            <person name="Sekimoto S."/>
            <person name="Wang Y."/>
            <person name="Chovatia M."/>
            <person name="Sandor L."/>
            <person name="Salamov A."/>
            <person name="Grigoriev I.V."/>
            <person name="Stajich J.E."/>
            <person name="Spatafora J.W."/>
        </authorList>
    </citation>
    <scope>NUCLEOTIDE SEQUENCE [LARGE SCALE GENOMIC DNA]</scope>
    <source>
        <strain evidence="1">S191</strain>
    </source>
</reference>
<dbReference type="AlphaFoldDB" id="A0A8H7ZXH2"/>
<dbReference type="EMBL" id="JAEFCI010004042">
    <property type="protein sequence ID" value="KAG5461190.1"/>
    <property type="molecule type" value="Genomic_DNA"/>
</dbReference>
<comment type="caution">
    <text evidence="1">The sequence shown here is derived from an EMBL/GenBank/DDBJ whole genome shotgun (WGS) entry which is preliminary data.</text>
</comment>
<feature type="non-terminal residue" evidence="1">
    <location>
        <position position="1"/>
    </location>
</feature>
<organism evidence="1 2">
    <name type="scientific">Olpidium bornovanus</name>
    <dbReference type="NCBI Taxonomy" id="278681"/>
    <lineage>
        <taxon>Eukaryota</taxon>
        <taxon>Fungi</taxon>
        <taxon>Fungi incertae sedis</taxon>
        <taxon>Olpidiomycota</taxon>
        <taxon>Olpidiomycotina</taxon>
        <taxon>Olpidiomycetes</taxon>
        <taxon>Olpidiales</taxon>
        <taxon>Olpidiaceae</taxon>
        <taxon>Olpidium</taxon>
    </lineage>
</organism>
<evidence type="ECO:0000313" key="1">
    <source>
        <dbReference type="EMBL" id="KAG5461190.1"/>
    </source>
</evidence>
<proteinExistence type="predicted"/>
<evidence type="ECO:0000313" key="2">
    <source>
        <dbReference type="Proteomes" id="UP000673691"/>
    </source>
</evidence>
<name>A0A8H7ZXH2_9FUNG</name>